<reference evidence="2 3" key="1">
    <citation type="submission" date="2015-03" db="EMBL/GenBank/DDBJ databases">
        <title>Genome assembly of Sandaracinus amylolyticus DSM 53668.</title>
        <authorList>
            <person name="Sharma G."/>
            <person name="Subramanian S."/>
        </authorList>
    </citation>
    <scope>NUCLEOTIDE SEQUENCE [LARGE SCALE GENOMIC DNA]</scope>
    <source>
        <strain evidence="2 3">DSM 53668</strain>
    </source>
</reference>
<keyword evidence="2" id="KW-0489">Methyltransferase</keyword>
<feature type="domain" description="Methyltransferase" evidence="1">
    <location>
        <begin position="49"/>
        <end position="128"/>
    </location>
</feature>
<evidence type="ECO:0000313" key="2">
    <source>
        <dbReference type="EMBL" id="AKF10156.1"/>
    </source>
</evidence>
<proteinExistence type="predicted"/>
<dbReference type="InterPro" id="IPR041698">
    <property type="entry name" value="Methyltransf_25"/>
</dbReference>
<accession>A0A0F6W8G3</accession>
<name>A0A0F6W8G3_9BACT</name>
<gene>
    <name evidence="2" type="ORF">DB32_007305</name>
</gene>
<keyword evidence="3" id="KW-1185">Reference proteome</keyword>
<sequence length="193" mass="22150">MTRRTFDEGYYRRFYLDRKRRVASREDTEKLVEFVAAYLRMLDVRVRTVLDLGCGLGWWREPVLRCFPGATWTGVEVSEHLCDTLGWSRGSVVDWRGEPADLVVCQGVLQYLDDGAATRALANLKRHATKAIYLEAVTREDWSKTVDRARSDHHVALRSAEVYKRALSTRFVHAGGGLWLRKSEATLFALERA</sequence>
<dbReference type="OrthoDB" id="9801609at2"/>
<dbReference type="Pfam" id="PF13649">
    <property type="entry name" value="Methyltransf_25"/>
    <property type="match status" value="1"/>
</dbReference>
<dbReference type="CDD" id="cd02440">
    <property type="entry name" value="AdoMet_MTases"/>
    <property type="match status" value="1"/>
</dbReference>
<dbReference type="KEGG" id="samy:DB32_007305"/>
<protein>
    <submittedName>
        <fullName evidence="2">SAM-dependent methyltransferase</fullName>
    </submittedName>
</protein>
<dbReference type="EMBL" id="CP011125">
    <property type="protein sequence ID" value="AKF10156.1"/>
    <property type="molecule type" value="Genomic_DNA"/>
</dbReference>
<dbReference type="GO" id="GO:0008168">
    <property type="term" value="F:methyltransferase activity"/>
    <property type="evidence" value="ECO:0007669"/>
    <property type="project" value="UniProtKB-KW"/>
</dbReference>
<dbReference type="Proteomes" id="UP000034883">
    <property type="component" value="Chromosome"/>
</dbReference>
<dbReference type="RefSeq" id="WP_083458212.1">
    <property type="nucleotide sequence ID" value="NZ_CP011125.1"/>
</dbReference>
<keyword evidence="2" id="KW-0808">Transferase</keyword>
<evidence type="ECO:0000259" key="1">
    <source>
        <dbReference type="Pfam" id="PF13649"/>
    </source>
</evidence>
<dbReference type="SUPFAM" id="SSF53335">
    <property type="entry name" value="S-adenosyl-L-methionine-dependent methyltransferases"/>
    <property type="match status" value="1"/>
</dbReference>
<dbReference type="Gene3D" id="3.40.50.150">
    <property type="entry name" value="Vaccinia Virus protein VP39"/>
    <property type="match status" value="1"/>
</dbReference>
<dbReference type="GO" id="GO:0032259">
    <property type="term" value="P:methylation"/>
    <property type="evidence" value="ECO:0007669"/>
    <property type="project" value="UniProtKB-KW"/>
</dbReference>
<organism evidence="2 3">
    <name type="scientific">Sandaracinus amylolyticus</name>
    <dbReference type="NCBI Taxonomy" id="927083"/>
    <lineage>
        <taxon>Bacteria</taxon>
        <taxon>Pseudomonadati</taxon>
        <taxon>Myxococcota</taxon>
        <taxon>Polyangia</taxon>
        <taxon>Polyangiales</taxon>
        <taxon>Sandaracinaceae</taxon>
        <taxon>Sandaracinus</taxon>
    </lineage>
</organism>
<evidence type="ECO:0000313" key="3">
    <source>
        <dbReference type="Proteomes" id="UP000034883"/>
    </source>
</evidence>
<dbReference type="AlphaFoldDB" id="A0A0F6W8G3"/>
<dbReference type="InterPro" id="IPR029063">
    <property type="entry name" value="SAM-dependent_MTases_sf"/>
</dbReference>